<dbReference type="InterPro" id="IPR000587">
    <property type="entry name" value="Creatinase_N"/>
</dbReference>
<name>A0A3D8PL16_9BACI</name>
<feature type="domain" description="Peptidase M24" evidence="5">
    <location>
        <begin position="146"/>
        <end position="348"/>
    </location>
</feature>
<evidence type="ECO:0000256" key="2">
    <source>
        <dbReference type="ARBA" id="ARBA00008766"/>
    </source>
</evidence>
<protein>
    <submittedName>
        <fullName evidence="7">Peptidase M24 family protein</fullName>
    </submittedName>
</protein>
<keyword evidence="4" id="KW-0464">Manganese</keyword>
<dbReference type="SUPFAM" id="SSF53092">
    <property type="entry name" value="Creatinase/prolidase N-terminal domain"/>
    <property type="match status" value="1"/>
</dbReference>
<accession>A0A3D8PL16</accession>
<evidence type="ECO:0000256" key="3">
    <source>
        <dbReference type="ARBA" id="ARBA00022801"/>
    </source>
</evidence>
<evidence type="ECO:0000259" key="6">
    <source>
        <dbReference type="Pfam" id="PF01321"/>
    </source>
</evidence>
<dbReference type="EMBL" id="PIOC01000027">
    <property type="protein sequence ID" value="RDW16352.1"/>
    <property type="molecule type" value="Genomic_DNA"/>
</dbReference>
<comment type="cofactor">
    <cofactor evidence="1">
        <name>Mn(2+)</name>
        <dbReference type="ChEBI" id="CHEBI:29035"/>
    </cofactor>
</comment>
<dbReference type="Gene3D" id="3.40.350.10">
    <property type="entry name" value="Creatinase/prolidase N-terminal domain"/>
    <property type="match status" value="1"/>
</dbReference>
<dbReference type="RefSeq" id="WP_115774538.1">
    <property type="nucleotide sequence ID" value="NZ_PIOC01000027.1"/>
</dbReference>
<evidence type="ECO:0000313" key="7">
    <source>
        <dbReference type="EMBL" id="RDW16352.1"/>
    </source>
</evidence>
<reference evidence="8" key="1">
    <citation type="submission" date="2017-11" db="EMBL/GenBank/DDBJ databases">
        <authorList>
            <person name="Zhu W."/>
        </authorList>
    </citation>
    <scope>NUCLEOTIDE SEQUENCE [LARGE SCALE GENOMIC DNA]</scope>
    <source>
        <strain evidence="8">CAU 1183</strain>
    </source>
</reference>
<dbReference type="PANTHER" id="PTHR46112">
    <property type="entry name" value="AMINOPEPTIDASE"/>
    <property type="match status" value="1"/>
</dbReference>
<dbReference type="InterPro" id="IPR036005">
    <property type="entry name" value="Creatinase/aminopeptidase-like"/>
</dbReference>
<evidence type="ECO:0000259" key="5">
    <source>
        <dbReference type="Pfam" id="PF00557"/>
    </source>
</evidence>
<keyword evidence="8" id="KW-1185">Reference proteome</keyword>
<evidence type="ECO:0000313" key="8">
    <source>
        <dbReference type="Proteomes" id="UP000257143"/>
    </source>
</evidence>
<dbReference type="Pfam" id="PF00557">
    <property type="entry name" value="Peptidase_M24"/>
    <property type="match status" value="1"/>
</dbReference>
<dbReference type="Gene3D" id="3.90.230.10">
    <property type="entry name" value="Creatinase/methionine aminopeptidase superfamily"/>
    <property type="match status" value="1"/>
</dbReference>
<evidence type="ECO:0000256" key="1">
    <source>
        <dbReference type="ARBA" id="ARBA00001936"/>
    </source>
</evidence>
<dbReference type="Pfam" id="PF01321">
    <property type="entry name" value="Creatinase_N"/>
    <property type="match status" value="1"/>
</dbReference>
<sequence length="365" mass="40647">MTTRMDSLLTEINKQEMESVLVTSKANFYYLSNYYTDPHERVIGVYISNKLDPVLILPKMEVEDAKNAGWTNEVIGYYDHEDPWELLRNHLEKNGGAPASIAIEQDHITLERYNAIKRILPIAEIFDAKEIMANLRVIKTKKEYALLKQAASLADFGVETGVKAIAEGITELELVAKIEYELKKQGVREMSFTTMALSGTKTASPHGNPSNKKVTAGDLVLFDLGVIFEGYCSDITRTVAFKSITDEQKKIYETVLAAEQNAINISQLGTAVGNIDKAARTTIEQAGFGEYFTHRIGHGLGIETHEYPSMHSNNEIGLVEGMCFTIEPGIYIPNTGGVRIEDMIFTTEKGPEVLTAYPKELQIIK</sequence>
<organism evidence="7 8">
    <name type="scientific">Oceanobacillus arenosus</name>
    <dbReference type="NCBI Taxonomy" id="1229153"/>
    <lineage>
        <taxon>Bacteria</taxon>
        <taxon>Bacillati</taxon>
        <taxon>Bacillota</taxon>
        <taxon>Bacilli</taxon>
        <taxon>Bacillales</taxon>
        <taxon>Bacillaceae</taxon>
        <taxon>Oceanobacillus</taxon>
    </lineage>
</organism>
<feature type="domain" description="Creatinase N-terminal" evidence="6">
    <location>
        <begin position="4"/>
        <end position="138"/>
    </location>
</feature>
<dbReference type="AlphaFoldDB" id="A0A3D8PL16"/>
<dbReference type="InterPro" id="IPR050659">
    <property type="entry name" value="Peptidase_M24B"/>
</dbReference>
<evidence type="ECO:0000256" key="4">
    <source>
        <dbReference type="ARBA" id="ARBA00023211"/>
    </source>
</evidence>
<dbReference type="Proteomes" id="UP000257143">
    <property type="component" value="Unassembled WGS sequence"/>
</dbReference>
<comment type="similarity">
    <text evidence="2">Belongs to the peptidase M24B family.</text>
</comment>
<proteinExistence type="inferred from homology"/>
<dbReference type="SUPFAM" id="SSF55920">
    <property type="entry name" value="Creatinase/aminopeptidase"/>
    <property type="match status" value="1"/>
</dbReference>
<dbReference type="CDD" id="cd01092">
    <property type="entry name" value="APP-like"/>
    <property type="match status" value="1"/>
</dbReference>
<comment type="caution">
    <text evidence="7">The sequence shown here is derived from an EMBL/GenBank/DDBJ whole genome shotgun (WGS) entry which is preliminary data.</text>
</comment>
<dbReference type="FunFam" id="3.90.230.10:FF:000014">
    <property type="entry name" value="Aminopeptidase P family protein"/>
    <property type="match status" value="1"/>
</dbReference>
<dbReference type="GO" id="GO:0016787">
    <property type="term" value="F:hydrolase activity"/>
    <property type="evidence" value="ECO:0007669"/>
    <property type="project" value="UniProtKB-KW"/>
</dbReference>
<dbReference type="OrthoDB" id="9806388at2"/>
<dbReference type="InterPro" id="IPR029149">
    <property type="entry name" value="Creatin/AminoP/Spt16_N"/>
</dbReference>
<keyword evidence="3" id="KW-0378">Hydrolase</keyword>
<dbReference type="InterPro" id="IPR000994">
    <property type="entry name" value="Pept_M24"/>
</dbReference>
<dbReference type="PANTHER" id="PTHR46112:SF10">
    <property type="entry name" value="DIPEPTIDASE YKVY-RELATED"/>
    <property type="match status" value="1"/>
</dbReference>
<gene>
    <name evidence="7" type="ORF">CWR48_17055</name>
</gene>